<proteinExistence type="predicted"/>
<dbReference type="EMBL" id="CP003639">
    <property type="protein sequence ID" value="AFM39462.1"/>
    <property type="molecule type" value="Genomic_DNA"/>
</dbReference>
<dbReference type="RefSeq" id="WP_014825475.1">
    <property type="nucleotide sequence ID" value="NC_018068.1"/>
</dbReference>
<protein>
    <submittedName>
        <fullName evidence="1">Uncharacterized protein</fullName>
    </submittedName>
</protein>
<organism evidence="1 2">
    <name type="scientific">Desulfosporosinus acidiphilus (strain DSM 22704 / JCM 16185 / SJ4)</name>
    <dbReference type="NCBI Taxonomy" id="646529"/>
    <lineage>
        <taxon>Bacteria</taxon>
        <taxon>Bacillati</taxon>
        <taxon>Bacillota</taxon>
        <taxon>Clostridia</taxon>
        <taxon>Eubacteriales</taxon>
        <taxon>Desulfitobacteriaceae</taxon>
        <taxon>Desulfosporosinus</taxon>
    </lineage>
</organism>
<dbReference type="STRING" id="646529.Desaci_0395"/>
<dbReference type="HOGENOM" id="CLU_2023021_0_0_9"/>
<sequence length="122" mass="14490">MNINNETCVQRVIIQLYHQNFPKLKNKNNTLITEVTLGKDVKPEDVRAWKNYLTDRLERIAQMMEILLNAHDDWAITGRKGFVQMETQSFEVNNVIRILSEHGFHKDEYIIKLDYTRKWGVL</sequence>
<keyword evidence="2" id="KW-1185">Reference proteome</keyword>
<accession>I4D0Y8</accession>
<gene>
    <name evidence="1" type="ordered locus">Desaci_0395</name>
</gene>
<evidence type="ECO:0000313" key="1">
    <source>
        <dbReference type="EMBL" id="AFM39462.1"/>
    </source>
</evidence>
<reference evidence="1 2" key="1">
    <citation type="journal article" date="2012" name="J. Bacteriol.">
        <title>Complete genome sequences of Desulfosporosinus orientis DSM765T, Desulfosporosinus youngiae DSM17734T, Desulfosporosinus meridiei DSM13257T, and Desulfosporosinus acidiphilus DSM22704T.</title>
        <authorList>
            <person name="Pester M."/>
            <person name="Brambilla E."/>
            <person name="Alazard D."/>
            <person name="Rattei T."/>
            <person name="Weinmaier T."/>
            <person name="Han J."/>
            <person name="Lucas S."/>
            <person name="Lapidus A."/>
            <person name="Cheng J.F."/>
            <person name="Goodwin L."/>
            <person name="Pitluck S."/>
            <person name="Peters L."/>
            <person name="Ovchinnikova G."/>
            <person name="Teshima H."/>
            <person name="Detter J.C."/>
            <person name="Han C.S."/>
            <person name="Tapia R."/>
            <person name="Land M.L."/>
            <person name="Hauser L."/>
            <person name="Kyrpides N.C."/>
            <person name="Ivanova N.N."/>
            <person name="Pagani I."/>
            <person name="Huntmann M."/>
            <person name="Wei C.L."/>
            <person name="Davenport K.W."/>
            <person name="Daligault H."/>
            <person name="Chain P.S."/>
            <person name="Chen A."/>
            <person name="Mavromatis K."/>
            <person name="Markowitz V."/>
            <person name="Szeto E."/>
            <person name="Mikhailova N."/>
            <person name="Pati A."/>
            <person name="Wagner M."/>
            <person name="Woyke T."/>
            <person name="Ollivier B."/>
            <person name="Klenk H.P."/>
            <person name="Spring S."/>
            <person name="Loy A."/>
        </authorList>
    </citation>
    <scope>NUCLEOTIDE SEQUENCE [LARGE SCALE GENOMIC DNA]</scope>
    <source>
        <strain evidence="2">DSM 22704 / JCM 16185 / SJ4</strain>
    </source>
</reference>
<dbReference type="AlphaFoldDB" id="I4D0Y8"/>
<name>I4D0Y8_DESAJ</name>
<evidence type="ECO:0000313" key="2">
    <source>
        <dbReference type="Proteomes" id="UP000002892"/>
    </source>
</evidence>
<dbReference type="KEGG" id="dai:Desaci_0395"/>
<dbReference type="Proteomes" id="UP000002892">
    <property type="component" value="Chromosome"/>
</dbReference>